<evidence type="ECO:0000313" key="2">
    <source>
        <dbReference type="Proteomes" id="UP000326396"/>
    </source>
</evidence>
<gene>
    <name evidence="1" type="ORF">E3N88_19396</name>
</gene>
<name>A0A5N6NPQ6_9ASTR</name>
<proteinExistence type="predicted"/>
<keyword evidence="2" id="KW-1185">Reference proteome</keyword>
<sequence>MFLWSNGCCFVFDAHIPGSNPGRRSSAIKVAVLELRRTEGVRLESRSVVEVAVAVGGGGSRSAKEFGWSRSGWNLLSIAILCGILERRLIMPRASDGGAPPPAASGFRSASHLRSAQLCASRLKRH</sequence>
<accession>A0A5N6NPQ6</accession>
<comment type="caution">
    <text evidence="1">The sequence shown here is derived from an EMBL/GenBank/DDBJ whole genome shotgun (WGS) entry which is preliminary data.</text>
</comment>
<dbReference type="AlphaFoldDB" id="A0A5N6NPQ6"/>
<organism evidence="1 2">
    <name type="scientific">Mikania micrantha</name>
    <name type="common">bitter vine</name>
    <dbReference type="NCBI Taxonomy" id="192012"/>
    <lineage>
        <taxon>Eukaryota</taxon>
        <taxon>Viridiplantae</taxon>
        <taxon>Streptophyta</taxon>
        <taxon>Embryophyta</taxon>
        <taxon>Tracheophyta</taxon>
        <taxon>Spermatophyta</taxon>
        <taxon>Magnoliopsida</taxon>
        <taxon>eudicotyledons</taxon>
        <taxon>Gunneridae</taxon>
        <taxon>Pentapetalae</taxon>
        <taxon>asterids</taxon>
        <taxon>campanulids</taxon>
        <taxon>Asterales</taxon>
        <taxon>Asteraceae</taxon>
        <taxon>Asteroideae</taxon>
        <taxon>Heliantheae alliance</taxon>
        <taxon>Eupatorieae</taxon>
        <taxon>Mikania</taxon>
    </lineage>
</organism>
<dbReference type="Proteomes" id="UP000326396">
    <property type="component" value="Linkage Group LG18"/>
</dbReference>
<evidence type="ECO:0000313" key="1">
    <source>
        <dbReference type="EMBL" id="KAD4982725.1"/>
    </source>
</evidence>
<protein>
    <submittedName>
        <fullName evidence="1">Uncharacterized protein</fullName>
    </submittedName>
</protein>
<dbReference type="EMBL" id="SZYD01000010">
    <property type="protein sequence ID" value="KAD4982725.1"/>
    <property type="molecule type" value="Genomic_DNA"/>
</dbReference>
<reference evidence="1 2" key="1">
    <citation type="submission" date="2019-05" db="EMBL/GenBank/DDBJ databases">
        <title>Mikania micrantha, genome provides insights into the molecular mechanism of rapid growth.</title>
        <authorList>
            <person name="Liu B."/>
        </authorList>
    </citation>
    <scope>NUCLEOTIDE SEQUENCE [LARGE SCALE GENOMIC DNA]</scope>
    <source>
        <strain evidence="1">NLD-2019</strain>
        <tissue evidence="1">Leaf</tissue>
    </source>
</reference>